<dbReference type="GO" id="GO:0016787">
    <property type="term" value="F:hydrolase activity"/>
    <property type="evidence" value="ECO:0007669"/>
    <property type="project" value="UniProtKB-KW"/>
</dbReference>
<reference evidence="2 3" key="1">
    <citation type="submission" date="2017-09" db="EMBL/GenBank/DDBJ databases">
        <title>Sphingomonas ginsenosidimutans KACC 14949, whole genome shotgun sequence.</title>
        <authorList>
            <person name="Feng G."/>
            <person name="Zhu H."/>
        </authorList>
    </citation>
    <scope>NUCLEOTIDE SEQUENCE [LARGE SCALE GENOMIC DNA]</scope>
    <source>
        <strain evidence="2 3">KACC 14949</strain>
    </source>
</reference>
<name>A0A2A4HZV6_9SPHN</name>
<dbReference type="InterPro" id="IPR029058">
    <property type="entry name" value="AB_hydrolase_fold"/>
</dbReference>
<accession>A0A2A4HZV6</accession>
<dbReference type="PANTHER" id="PTHR36837:SF2">
    <property type="entry name" value="POLY(3-HYDROXYALKANOATE) POLYMERASE SUBUNIT PHAC"/>
    <property type="match status" value="1"/>
</dbReference>
<dbReference type="Proteomes" id="UP000218784">
    <property type="component" value="Unassembled WGS sequence"/>
</dbReference>
<keyword evidence="2" id="KW-0378">Hydrolase</keyword>
<dbReference type="SUPFAM" id="SSF53474">
    <property type="entry name" value="alpha/beta-Hydrolases"/>
    <property type="match status" value="1"/>
</dbReference>
<dbReference type="EMBL" id="NWVD01000002">
    <property type="protein sequence ID" value="PCG09561.1"/>
    <property type="molecule type" value="Genomic_DNA"/>
</dbReference>
<keyword evidence="3" id="KW-1185">Reference proteome</keyword>
<dbReference type="AlphaFoldDB" id="A0A2A4HZV6"/>
<dbReference type="Gene3D" id="3.40.50.1820">
    <property type="entry name" value="alpha/beta hydrolase"/>
    <property type="match status" value="1"/>
</dbReference>
<evidence type="ECO:0000313" key="3">
    <source>
        <dbReference type="Proteomes" id="UP000218784"/>
    </source>
</evidence>
<dbReference type="InterPro" id="IPR051321">
    <property type="entry name" value="PHA/PHB_synthase"/>
</dbReference>
<gene>
    <name evidence="2" type="ORF">COA17_06740</name>
</gene>
<protein>
    <submittedName>
        <fullName evidence="2">Alpha/beta hydrolase</fullName>
    </submittedName>
</protein>
<sequence>MTVFPCGTAQNTAPQHGPRPLPLFIDMLRGETAASPERRAAALAGLRRYQEAPRTVRRMKPARFRKGAARLRGDGRGRGDLPPVVFVPSLINPPFVLDLAPGRSLIGHVAAAGFPAWLVDWGSPRAQDAALDLAGHVTDRLLPLIAKLERPPVLVGYCLGGTLALAAAQLLGDRVAGVVTIAAPWRFSGYGEAAHTALAALWREAAPASRALGVLPMEVLQTAFWRLDPARTIAKYEAFATMDAARAATFVLLEDWANGGAPLTHAAGADLFDTLMAQDRPGRGEWRVGGAVIDPSALRCPAAEFVSLSDRIVPAATAAGLADRRDLTVGHVGMVVGSGARAAVWEPLAEWLSDTIR</sequence>
<dbReference type="Pfam" id="PF00561">
    <property type="entry name" value="Abhydrolase_1"/>
    <property type="match status" value="1"/>
</dbReference>
<dbReference type="PANTHER" id="PTHR36837">
    <property type="entry name" value="POLY(3-HYDROXYALKANOATE) POLYMERASE SUBUNIT PHAC"/>
    <property type="match status" value="1"/>
</dbReference>
<proteinExistence type="predicted"/>
<feature type="domain" description="AB hydrolase-1" evidence="1">
    <location>
        <begin position="150"/>
        <end position="185"/>
    </location>
</feature>
<dbReference type="InterPro" id="IPR000073">
    <property type="entry name" value="AB_hydrolase_1"/>
</dbReference>
<comment type="caution">
    <text evidence="2">The sequence shown here is derived from an EMBL/GenBank/DDBJ whole genome shotgun (WGS) entry which is preliminary data.</text>
</comment>
<evidence type="ECO:0000259" key="1">
    <source>
        <dbReference type="Pfam" id="PF00561"/>
    </source>
</evidence>
<organism evidence="2 3">
    <name type="scientific">Sphingomonas ginsenosidimutans</name>
    <dbReference type="NCBI Taxonomy" id="862134"/>
    <lineage>
        <taxon>Bacteria</taxon>
        <taxon>Pseudomonadati</taxon>
        <taxon>Pseudomonadota</taxon>
        <taxon>Alphaproteobacteria</taxon>
        <taxon>Sphingomonadales</taxon>
        <taxon>Sphingomonadaceae</taxon>
        <taxon>Sphingomonas</taxon>
    </lineage>
</organism>
<evidence type="ECO:0000313" key="2">
    <source>
        <dbReference type="EMBL" id="PCG09561.1"/>
    </source>
</evidence>